<comment type="caution">
    <text evidence="5">The sequence shown here is derived from an EMBL/GenBank/DDBJ whole genome shotgun (WGS) entry which is preliminary data.</text>
</comment>
<protein>
    <submittedName>
        <fullName evidence="5">Transferase caf17 mitochondrial-like protein</fullName>
    </submittedName>
</protein>
<dbReference type="InterPro" id="IPR017703">
    <property type="entry name" value="YgfZ/GCV_T_CS"/>
</dbReference>
<dbReference type="InterPro" id="IPR057460">
    <property type="entry name" value="CAF17_C"/>
</dbReference>
<organism evidence="5 6">
    <name type="scientific">Nannochloropsis gaditana</name>
    <dbReference type="NCBI Taxonomy" id="72520"/>
    <lineage>
        <taxon>Eukaryota</taxon>
        <taxon>Sar</taxon>
        <taxon>Stramenopiles</taxon>
        <taxon>Ochrophyta</taxon>
        <taxon>Eustigmatophyceae</taxon>
        <taxon>Eustigmatales</taxon>
        <taxon>Monodopsidaceae</taxon>
        <taxon>Nannochloropsis</taxon>
    </lineage>
</organism>
<feature type="domain" description="CAF17 C-terminal" evidence="4">
    <location>
        <begin position="387"/>
        <end position="459"/>
    </location>
</feature>
<dbReference type="InterPro" id="IPR045179">
    <property type="entry name" value="YgfZ/GcvT"/>
</dbReference>
<dbReference type="Proteomes" id="UP000019335">
    <property type="component" value="Chromosome 5"/>
</dbReference>
<keyword evidence="2" id="KW-0809">Transit peptide</keyword>
<keyword evidence="6" id="KW-1185">Reference proteome</keyword>
<dbReference type="PANTHER" id="PTHR22602:SF0">
    <property type="entry name" value="TRANSFERASE CAF17, MITOCHONDRIAL-RELATED"/>
    <property type="match status" value="1"/>
</dbReference>
<dbReference type="GO" id="GO:0005759">
    <property type="term" value="C:mitochondrial matrix"/>
    <property type="evidence" value="ECO:0007669"/>
    <property type="project" value="TreeGrafter"/>
</dbReference>
<proteinExistence type="predicted"/>
<dbReference type="InterPro" id="IPR027266">
    <property type="entry name" value="TrmE/GcvT-like"/>
</dbReference>
<name>W7TPM8_9STRA</name>
<dbReference type="OrthoDB" id="191995at2759"/>
<dbReference type="Gene3D" id="3.30.1360.120">
    <property type="entry name" value="Probable tRNA modification gtpase trme, domain 1"/>
    <property type="match status" value="1"/>
</dbReference>
<dbReference type="NCBIfam" id="TIGR03317">
    <property type="entry name" value="ygfZ_signature"/>
    <property type="match status" value="1"/>
</dbReference>
<evidence type="ECO:0000256" key="2">
    <source>
        <dbReference type="ARBA" id="ARBA00022946"/>
    </source>
</evidence>
<comment type="subcellular location">
    <subcellularLocation>
        <location evidence="1">Mitochondrion</location>
    </subcellularLocation>
</comment>
<gene>
    <name evidence="5" type="ORF">Naga_100008g73</name>
</gene>
<evidence type="ECO:0000256" key="1">
    <source>
        <dbReference type="ARBA" id="ARBA00004173"/>
    </source>
</evidence>
<evidence type="ECO:0000313" key="6">
    <source>
        <dbReference type="Proteomes" id="UP000019335"/>
    </source>
</evidence>
<dbReference type="EMBL" id="AZIL01000356">
    <property type="protein sequence ID" value="EWM27992.1"/>
    <property type="molecule type" value="Genomic_DNA"/>
</dbReference>
<dbReference type="GO" id="GO:0016226">
    <property type="term" value="P:iron-sulfur cluster assembly"/>
    <property type="evidence" value="ECO:0007669"/>
    <property type="project" value="TreeGrafter"/>
</dbReference>
<evidence type="ECO:0000259" key="4">
    <source>
        <dbReference type="Pfam" id="PF25455"/>
    </source>
</evidence>
<keyword evidence="5" id="KW-0808">Transferase</keyword>
<dbReference type="Pfam" id="PF25455">
    <property type="entry name" value="Beta-barrel_CAF17_C"/>
    <property type="match status" value="1"/>
</dbReference>
<dbReference type="PANTHER" id="PTHR22602">
    <property type="entry name" value="TRANSFERASE CAF17, MITOCHONDRIAL-RELATED"/>
    <property type="match status" value="1"/>
</dbReference>
<keyword evidence="3" id="KW-0496">Mitochondrion</keyword>
<dbReference type="AlphaFoldDB" id="W7TPM8"/>
<reference evidence="5 6" key="1">
    <citation type="journal article" date="2014" name="Mol. Plant">
        <title>Chromosome Scale Genome Assembly and Transcriptome Profiling of Nannochloropsis gaditana in Nitrogen Depletion.</title>
        <authorList>
            <person name="Corteggiani Carpinelli E."/>
            <person name="Telatin A."/>
            <person name="Vitulo N."/>
            <person name="Forcato C."/>
            <person name="D'Angelo M."/>
            <person name="Schiavon R."/>
            <person name="Vezzi A."/>
            <person name="Giacometti G.M."/>
            <person name="Morosinotto T."/>
            <person name="Valle G."/>
        </authorList>
    </citation>
    <scope>NUCLEOTIDE SEQUENCE [LARGE SCALE GENOMIC DNA]</scope>
    <source>
        <strain evidence="5 6">B-31</strain>
    </source>
</reference>
<evidence type="ECO:0000256" key="3">
    <source>
        <dbReference type="ARBA" id="ARBA00023128"/>
    </source>
</evidence>
<dbReference type="SUPFAM" id="SSF103025">
    <property type="entry name" value="Folate-binding domain"/>
    <property type="match status" value="1"/>
</dbReference>
<dbReference type="GO" id="GO:0016740">
    <property type="term" value="F:transferase activity"/>
    <property type="evidence" value="ECO:0007669"/>
    <property type="project" value="UniProtKB-KW"/>
</dbReference>
<sequence>MRASFTRRSLAVVTCYERCASMTGSTTCAARVRTSLEEIPTSLFRFQEIRRPGPTKPQRSRYSSATSTWDPQILATEGKLWEVDLTSGEGDGRRGVIQLAGPEAPKLVQGLITNDIIHLTGSKASLAAGFLTNKGRLITESVITIATDAKEAPHGGPDKFFLDVPIDVKKGLLQHLRLFKLRSKVTITDLSSTARVCALVGLPHARVSDLERVREHWSARGAEVLGLGPDPRVMLGDRFPLGIRGIIHFPDPSSPPSSLPSSARPLPCTQEAREALEALRFLYGVGEGPDLVERLPSECNLDLTHAINFHKGCYLGQELTARTQFKGVIRKRLLPVFLFPDSLPPPSSKVEADMQRPVQKLGDLLLPSNANPLAAPFLAGPPSPSPALVKGAEIIDKASGKAVGSLVSLATGSNLGLALLRLEPTLGAEQGVKLVARSPGAEGEKRQQQVLAFLPDWWPSGIDLATGKIPL</sequence>
<accession>W7TPM8</accession>
<evidence type="ECO:0000313" key="5">
    <source>
        <dbReference type="EMBL" id="EWM27992.1"/>
    </source>
</evidence>